<evidence type="ECO:0000256" key="4">
    <source>
        <dbReference type="SAM" id="SignalP"/>
    </source>
</evidence>
<comment type="subcellular location">
    <subcellularLocation>
        <location evidence="1">Plastid</location>
    </subcellularLocation>
</comment>
<evidence type="ECO:0000256" key="3">
    <source>
        <dbReference type="SAM" id="MobiDB-lite"/>
    </source>
</evidence>
<gene>
    <name evidence="6" type="ORF">ACOF00016_LOCUS9682</name>
</gene>
<feature type="signal peptide" evidence="4">
    <location>
        <begin position="1"/>
        <end position="25"/>
    </location>
</feature>
<feature type="domain" description="Plastid lipid-associated protein/fibrillin conserved" evidence="5">
    <location>
        <begin position="132"/>
        <end position="364"/>
    </location>
</feature>
<evidence type="ECO:0000256" key="2">
    <source>
        <dbReference type="ARBA" id="ARBA00022640"/>
    </source>
</evidence>
<accession>A0A7S3L5L2</accession>
<proteinExistence type="predicted"/>
<sequence length="402" mass="44127">MLRGSVLKFTTLLLLTSSAPVVVQSFSVAPQRHAGASAVSSSSRLVRQSLTRLYDIEDVDATYDVNINGMTKDNDEEIEETEENDDMESIEANAGDASEDKETASKAVPSSTSSYSSSASKKNLQFLQTLGAITGRGEFASDAQKQAARQVVEALEQQPQDTVTSERLQGTWELVYCSTQLFRSSPFFMAGRAVCQTDDAAQQYNWFCDMHRKALAISTIRAVRQVISDTRLVSEFEVSAGAVPFLRDLTPFAYSGGLPLTIDGALVSSADYQILDDGDDSNTTTGTMALELYMDTVEIKGSNVPGLRQLLDQDAVKLESRRLSKLLEQNVPGYAAPKPIFRITYMTSDGMFRICRDQDDNIFVYCKTSDVTTPTAFKWVDADLGVARLLEGFNDAVSKIYL</sequence>
<evidence type="ECO:0000256" key="1">
    <source>
        <dbReference type="ARBA" id="ARBA00004474"/>
    </source>
</evidence>
<evidence type="ECO:0000259" key="5">
    <source>
        <dbReference type="Pfam" id="PF04755"/>
    </source>
</evidence>
<feature type="compositionally biased region" description="Acidic residues" evidence="3">
    <location>
        <begin position="74"/>
        <end position="89"/>
    </location>
</feature>
<reference evidence="6" key="1">
    <citation type="submission" date="2021-01" db="EMBL/GenBank/DDBJ databases">
        <authorList>
            <person name="Corre E."/>
            <person name="Pelletier E."/>
            <person name="Niang G."/>
            <person name="Scheremetjew M."/>
            <person name="Finn R."/>
            <person name="Kale V."/>
            <person name="Holt S."/>
            <person name="Cochrane G."/>
            <person name="Meng A."/>
            <person name="Brown T."/>
            <person name="Cohen L."/>
        </authorList>
    </citation>
    <scope>NUCLEOTIDE SEQUENCE</scope>
    <source>
        <strain evidence="6">CCMP127</strain>
    </source>
</reference>
<protein>
    <recommendedName>
        <fullName evidence="5">Plastid lipid-associated protein/fibrillin conserved domain-containing protein</fullName>
    </recommendedName>
</protein>
<dbReference type="InterPro" id="IPR006843">
    <property type="entry name" value="PAP/fibrillin_dom"/>
</dbReference>
<feature type="region of interest" description="Disordered" evidence="3">
    <location>
        <begin position="68"/>
        <end position="117"/>
    </location>
</feature>
<dbReference type="Pfam" id="PF04755">
    <property type="entry name" value="PAP_fibrillin"/>
    <property type="match status" value="1"/>
</dbReference>
<dbReference type="AlphaFoldDB" id="A0A7S3L5L2"/>
<organism evidence="6">
    <name type="scientific">Amphora coffeiformis</name>
    <dbReference type="NCBI Taxonomy" id="265554"/>
    <lineage>
        <taxon>Eukaryota</taxon>
        <taxon>Sar</taxon>
        <taxon>Stramenopiles</taxon>
        <taxon>Ochrophyta</taxon>
        <taxon>Bacillariophyta</taxon>
        <taxon>Bacillariophyceae</taxon>
        <taxon>Bacillariophycidae</taxon>
        <taxon>Thalassiophysales</taxon>
        <taxon>Catenulaceae</taxon>
        <taxon>Amphora</taxon>
    </lineage>
</organism>
<name>A0A7S3L5L2_9STRA</name>
<keyword evidence="4" id="KW-0732">Signal</keyword>
<feature type="chain" id="PRO_5030789817" description="Plastid lipid-associated protein/fibrillin conserved domain-containing protein" evidence="4">
    <location>
        <begin position="26"/>
        <end position="402"/>
    </location>
</feature>
<dbReference type="EMBL" id="HBIM01011695">
    <property type="protein sequence ID" value="CAE0412417.1"/>
    <property type="molecule type" value="Transcribed_RNA"/>
</dbReference>
<dbReference type="GO" id="GO:0009536">
    <property type="term" value="C:plastid"/>
    <property type="evidence" value="ECO:0007669"/>
    <property type="project" value="UniProtKB-SubCell"/>
</dbReference>
<keyword evidence="2" id="KW-0934">Plastid</keyword>
<evidence type="ECO:0000313" key="6">
    <source>
        <dbReference type="EMBL" id="CAE0412417.1"/>
    </source>
</evidence>
<feature type="compositionally biased region" description="Low complexity" evidence="3">
    <location>
        <begin position="105"/>
        <end position="117"/>
    </location>
</feature>